<gene>
    <name evidence="7" type="ORF">OT_ostta09g02890</name>
</gene>
<evidence type="ECO:0000256" key="1">
    <source>
        <dbReference type="ARBA" id="ARBA00022723"/>
    </source>
</evidence>
<dbReference type="Gene3D" id="3.30.40.10">
    <property type="entry name" value="Zinc/RING finger domain, C3HC4 (zinc finger)"/>
    <property type="match status" value="1"/>
</dbReference>
<dbReference type="Pfam" id="PF12906">
    <property type="entry name" value="RINGv"/>
    <property type="match status" value="1"/>
</dbReference>
<dbReference type="RefSeq" id="XP_022839651.1">
    <property type="nucleotide sequence ID" value="XM_022983378.1"/>
</dbReference>
<feature type="domain" description="RING-CH-type" evidence="6">
    <location>
        <begin position="110"/>
        <end position="174"/>
    </location>
</feature>
<dbReference type="OrthoDB" id="533922at2759"/>
<keyword evidence="1" id="KW-0479">Metal-binding</keyword>
<dbReference type="AlphaFoldDB" id="A0A090MAH4"/>
<dbReference type="CDD" id="cd16495">
    <property type="entry name" value="RING_CH-C4HC3_MARCH"/>
    <property type="match status" value="1"/>
</dbReference>
<dbReference type="InterPro" id="IPR011016">
    <property type="entry name" value="Znf_RING-CH"/>
</dbReference>
<reference evidence="8" key="1">
    <citation type="journal article" date="2006" name="Proc. Natl. Acad. Sci. U.S.A.">
        <title>Genome analysis of the smallest free-living eukaryote Ostreococcus tauri unveils many unique features.</title>
        <authorList>
            <person name="Derelle E."/>
            <person name="Ferraz C."/>
            <person name="Rombauts S."/>
            <person name="Rouze P."/>
            <person name="Worden A.Z."/>
            <person name="Robbens S."/>
            <person name="Partensky F."/>
            <person name="Degroeve S."/>
            <person name="Echeynie S."/>
            <person name="Cooke R."/>
            <person name="Saeys Y."/>
            <person name="Wuyts J."/>
            <person name="Jabbari K."/>
            <person name="Bowler C."/>
            <person name="Panaud O."/>
            <person name="Piegu B."/>
            <person name="Ball S.G."/>
            <person name="Ral J.-P."/>
            <person name="Bouget F.-Y."/>
            <person name="Piganeau G."/>
            <person name="De Baets B."/>
            <person name="Picard A."/>
            <person name="Delseny M."/>
            <person name="Demaille J."/>
            <person name="Van de Peer Y."/>
            <person name="Moreau H."/>
        </authorList>
    </citation>
    <scope>NUCLEOTIDE SEQUENCE [LARGE SCALE GENOMIC DNA]</scope>
    <source>
        <strain evidence="8">OTTH 0595 / CCAP 157/2 / RCC745</strain>
    </source>
</reference>
<keyword evidence="2" id="KW-0863">Zinc-finger</keyword>
<feature type="compositionally biased region" description="Basic and acidic residues" evidence="4">
    <location>
        <begin position="87"/>
        <end position="98"/>
    </location>
</feature>
<evidence type="ECO:0000256" key="2">
    <source>
        <dbReference type="ARBA" id="ARBA00022771"/>
    </source>
</evidence>
<dbReference type="InParanoid" id="A0A090MAH4"/>
<accession>A0A090MAH4</accession>
<dbReference type="SUPFAM" id="SSF57850">
    <property type="entry name" value="RING/U-box"/>
    <property type="match status" value="1"/>
</dbReference>
<dbReference type="KEGG" id="ota:OT_ostta09g02890"/>
<reference evidence="7 8" key="2">
    <citation type="journal article" date="2014" name="BMC Genomics">
        <title>An improved genome of the model marine alga Ostreococcus tauri unfolds by assessing Illumina de novo assemblies.</title>
        <authorList>
            <person name="Blanc-Mathieu R."/>
            <person name="Verhelst B."/>
            <person name="Derelle E."/>
            <person name="Rombauts S."/>
            <person name="Bouget F.Y."/>
            <person name="Carre I."/>
            <person name="Chateau A."/>
            <person name="Eyre-Walker A."/>
            <person name="Grimsley N."/>
            <person name="Moreau H."/>
            <person name="Piegu B."/>
            <person name="Rivals E."/>
            <person name="Schackwitz W."/>
            <person name="Van de Peer Y."/>
            <person name="Piganeau G."/>
        </authorList>
    </citation>
    <scope>NUCLEOTIDE SEQUENCE [LARGE SCALE GENOMIC DNA]</scope>
    <source>
        <strain evidence="8">OTTH 0595 / CCAP 157/2 / RCC745</strain>
    </source>
</reference>
<keyword evidence="8" id="KW-1185">Reference proteome</keyword>
<dbReference type="InterPro" id="IPR013083">
    <property type="entry name" value="Znf_RING/FYVE/PHD"/>
</dbReference>
<feature type="signal peptide" evidence="5">
    <location>
        <begin position="1"/>
        <end position="18"/>
    </location>
</feature>
<dbReference type="GO" id="GO:0008270">
    <property type="term" value="F:zinc ion binding"/>
    <property type="evidence" value="ECO:0007669"/>
    <property type="project" value="UniProtKB-KW"/>
</dbReference>
<evidence type="ECO:0000256" key="4">
    <source>
        <dbReference type="SAM" id="MobiDB-lite"/>
    </source>
</evidence>
<evidence type="ECO:0000313" key="8">
    <source>
        <dbReference type="Proteomes" id="UP000009170"/>
    </source>
</evidence>
<name>A0A090MAH4_OSTTA</name>
<dbReference type="Proteomes" id="UP000009170">
    <property type="component" value="Unassembled WGS sequence"/>
</dbReference>
<dbReference type="PROSITE" id="PS51292">
    <property type="entry name" value="ZF_RING_CH"/>
    <property type="match status" value="1"/>
</dbReference>
<dbReference type="GeneID" id="34946134"/>
<feature type="chain" id="PRO_5001860296" evidence="5">
    <location>
        <begin position="19"/>
        <end position="373"/>
    </location>
</feature>
<organism evidence="7 8">
    <name type="scientific">Ostreococcus tauri</name>
    <name type="common">Marine green alga</name>
    <dbReference type="NCBI Taxonomy" id="70448"/>
    <lineage>
        <taxon>Eukaryota</taxon>
        <taxon>Viridiplantae</taxon>
        <taxon>Chlorophyta</taxon>
        <taxon>Mamiellophyceae</taxon>
        <taxon>Mamiellales</taxon>
        <taxon>Bathycoccaceae</taxon>
        <taxon>Ostreococcus</taxon>
    </lineage>
</organism>
<evidence type="ECO:0000313" key="7">
    <source>
        <dbReference type="EMBL" id="CEF99109.1"/>
    </source>
</evidence>
<dbReference type="PANTHER" id="PTHR46347:SF1">
    <property type="entry name" value="RING_FYVE_PHD ZINC FINGER SUPERFAMILY PROTEIN"/>
    <property type="match status" value="1"/>
</dbReference>
<sequence>MALALALVAALGLGRSIARRETPGDVARGRDGVDDAADALVLALGVSEFARERDDAGDDGARRARTDATWDPRRRAWVPDAPASASGERDGDATKRAGDARDFEGDAATARASAAAQCRFCFEESGDLVSPCACSGTAAYVHVGCLRRWQRVSLQTHGCEEYACRVCGETFSLPKAPLPQRIAQWFSPRADDRVSQYGKVWLQMMINTALPGADTEALARPGQVARLLSAAEARIWAKREIRKGNALLRSLSRLLIACEWTHGTLVLLYAATGMGGIGLDIVSHAAIAMATEQAPGANLIPLRAMSHALIGVCNGPLESLVRLTQPLHRLVHFFTLYPSFSLAYGAPENRERRRGRRPRVHFDFSVGAHVPLG</sequence>
<comment type="caution">
    <text evidence="7">The sequence shown here is derived from an EMBL/GenBank/DDBJ whole genome shotgun (WGS) entry which is preliminary data.</text>
</comment>
<evidence type="ECO:0000259" key="6">
    <source>
        <dbReference type="PROSITE" id="PS51292"/>
    </source>
</evidence>
<proteinExistence type="predicted"/>
<keyword evidence="3" id="KW-0862">Zinc</keyword>
<feature type="compositionally biased region" description="Basic and acidic residues" evidence="4">
    <location>
        <begin position="55"/>
        <end position="74"/>
    </location>
</feature>
<dbReference type="PANTHER" id="PTHR46347">
    <property type="entry name" value="RING/FYVE/PHD ZINC FINGER SUPERFAMILY PROTEIN"/>
    <property type="match status" value="1"/>
</dbReference>
<keyword evidence="5" id="KW-0732">Signal</keyword>
<protein>
    <submittedName>
        <fullName evidence="7">Zinc finger, RING-CH-type</fullName>
    </submittedName>
</protein>
<dbReference type="SMART" id="SM00744">
    <property type="entry name" value="RINGv"/>
    <property type="match status" value="1"/>
</dbReference>
<dbReference type="EMBL" id="CAID01000009">
    <property type="protein sequence ID" value="CEF99109.1"/>
    <property type="molecule type" value="Genomic_DNA"/>
</dbReference>
<evidence type="ECO:0000256" key="3">
    <source>
        <dbReference type="ARBA" id="ARBA00022833"/>
    </source>
</evidence>
<feature type="region of interest" description="Disordered" evidence="4">
    <location>
        <begin position="55"/>
        <end position="98"/>
    </location>
</feature>
<evidence type="ECO:0000256" key="5">
    <source>
        <dbReference type="SAM" id="SignalP"/>
    </source>
</evidence>